<dbReference type="GO" id="GO:0061631">
    <property type="term" value="F:ubiquitin conjugating enzyme activity"/>
    <property type="evidence" value="ECO:0007669"/>
    <property type="project" value="TreeGrafter"/>
</dbReference>
<dbReference type="CDD" id="cd23837">
    <property type="entry name" value="UBCc_UBE2O"/>
    <property type="match status" value="1"/>
</dbReference>
<dbReference type="PANTHER" id="PTHR46116:SF19">
    <property type="entry name" value="UBIQUITIN-CONJUGATING ENZYME FAMILY PROTEIN"/>
    <property type="match status" value="1"/>
</dbReference>
<evidence type="ECO:0000256" key="2">
    <source>
        <dbReference type="ARBA" id="ARBA00022786"/>
    </source>
</evidence>
<dbReference type="PaxDb" id="3827-XP_004504577.1"/>
<accession>A0A1S3E9C1</accession>
<dbReference type="KEGG" id="cam:101511457"/>
<keyword evidence="1" id="KW-0808">Transferase</keyword>
<dbReference type="InterPro" id="IPR000608">
    <property type="entry name" value="UBC"/>
</dbReference>
<dbReference type="OrthoDB" id="47801at2759"/>
<keyword evidence="2" id="KW-0833">Ubl conjugation pathway</keyword>
<sequence length="319" mass="36741">MEKWDTFDVVSDESDHRFVLQNIGRNCFTDSKCQVYKTIMKEWKILQKNLPDSIYVRVYERRIDLLRAVIVGAAGTPYHDGLFFFDIAFPSNYPNNPPHIYYHSFGFGLNPNLYSHGLVCLSLLNTWIGKKCEKWNPSNSTLLQVLVSIQALVLNEKPLFNEPAYRLLTRSIFEGKSRAYNDSVFVLTCYSCLSIIRNPPANFEEFVRKHFRERGHVILAACIEYANGRVRVGYYGYNKIASSSSKVVKVSASFQGSLRSVYRAMYKQFEQCGASLESFFAELELEKKQNRRKDGSGIFKKAMGKIKQAFGWKKEKKST</sequence>
<dbReference type="PANTHER" id="PTHR46116">
    <property type="entry name" value="(E3-INDEPENDENT) E2 UBIQUITIN-CONJUGATING ENZYME"/>
    <property type="match status" value="1"/>
</dbReference>
<dbReference type="InterPro" id="IPR016135">
    <property type="entry name" value="UBQ-conjugating_enzyme/RWD"/>
</dbReference>
<dbReference type="Pfam" id="PF00179">
    <property type="entry name" value="UQ_con"/>
    <property type="match status" value="1"/>
</dbReference>
<feature type="domain" description="UBC core" evidence="3">
    <location>
        <begin position="34"/>
        <end position="193"/>
    </location>
</feature>
<keyword evidence="4" id="KW-1185">Reference proteome</keyword>
<reference evidence="5" key="2">
    <citation type="submission" date="2025-08" db="UniProtKB">
        <authorList>
            <consortium name="RefSeq"/>
        </authorList>
    </citation>
    <scope>IDENTIFICATION</scope>
    <source>
        <tissue evidence="5">Etiolated seedlings</tissue>
    </source>
</reference>
<name>A0A1S3E9C1_CICAR</name>
<protein>
    <submittedName>
        <fullName evidence="5">Ubiquitin-conjugating enzyme E2 38</fullName>
    </submittedName>
</protein>
<gene>
    <name evidence="5" type="primary">LOC101511457</name>
</gene>
<dbReference type="STRING" id="3827.A0A1S3E9C1"/>
<dbReference type="SMART" id="SM00212">
    <property type="entry name" value="UBCc"/>
    <property type="match status" value="1"/>
</dbReference>
<reference evidence="4" key="1">
    <citation type="journal article" date="2013" name="Nat. Biotechnol.">
        <title>Draft genome sequence of chickpea (Cicer arietinum) provides a resource for trait improvement.</title>
        <authorList>
            <person name="Varshney R.K."/>
            <person name="Song C."/>
            <person name="Saxena R.K."/>
            <person name="Azam S."/>
            <person name="Yu S."/>
            <person name="Sharpe A.G."/>
            <person name="Cannon S."/>
            <person name="Baek J."/>
            <person name="Rosen B.D."/>
            <person name="Tar'an B."/>
            <person name="Millan T."/>
            <person name="Zhang X."/>
            <person name="Ramsay L.D."/>
            <person name="Iwata A."/>
            <person name="Wang Y."/>
            <person name="Nelson W."/>
            <person name="Farmer A.D."/>
            <person name="Gaur P.M."/>
            <person name="Soderlund C."/>
            <person name="Penmetsa R.V."/>
            <person name="Xu C."/>
            <person name="Bharti A.K."/>
            <person name="He W."/>
            <person name="Winter P."/>
            <person name="Zhao S."/>
            <person name="Hane J.K."/>
            <person name="Carrasquilla-Garcia N."/>
            <person name="Condie J.A."/>
            <person name="Upadhyaya H.D."/>
            <person name="Luo M.C."/>
            <person name="Thudi M."/>
            <person name="Gowda C.L."/>
            <person name="Singh N.P."/>
            <person name="Lichtenzveig J."/>
            <person name="Gali K.K."/>
            <person name="Rubio J."/>
            <person name="Nadarajan N."/>
            <person name="Dolezel J."/>
            <person name="Bansal K.C."/>
            <person name="Xu X."/>
            <person name="Edwards D."/>
            <person name="Zhang G."/>
            <person name="Kahl G."/>
            <person name="Gil J."/>
            <person name="Singh K.B."/>
            <person name="Datta S.K."/>
            <person name="Jackson S.A."/>
            <person name="Wang J."/>
            <person name="Cook D.R."/>
        </authorList>
    </citation>
    <scope>NUCLEOTIDE SEQUENCE [LARGE SCALE GENOMIC DNA]</scope>
    <source>
        <strain evidence="4">cv. CDC Frontier</strain>
    </source>
</reference>
<evidence type="ECO:0000313" key="4">
    <source>
        <dbReference type="Proteomes" id="UP000087171"/>
    </source>
</evidence>
<evidence type="ECO:0000256" key="1">
    <source>
        <dbReference type="ARBA" id="ARBA00022679"/>
    </source>
</evidence>
<proteinExistence type="predicted"/>
<dbReference type="GeneID" id="101511457"/>
<dbReference type="eggNOG" id="KOG0895">
    <property type="taxonomic scope" value="Eukaryota"/>
</dbReference>
<dbReference type="RefSeq" id="XP_012572422.1">
    <property type="nucleotide sequence ID" value="XM_012716968.2"/>
</dbReference>
<dbReference type="Gene3D" id="3.10.110.10">
    <property type="entry name" value="Ubiquitin Conjugating Enzyme"/>
    <property type="match status" value="1"/>
</dbReference>
<dbReference type="PROSITE" id="PS50127">
    <property type="entry name" value="UBC_2"/>
    <property type="match status" value="1"/>
</dbReference>
<dbReference type="SUPFAM" id="SSF54495">
    <property type="entry name" value="UBC-like"/>
    <property type="match status" value="1"/>
</dbReference>
<evidence type="ECO:0000313" key="5">
    <source>
        <dbReference type="RefSeq" id="XP_012572422.1"/>
    </source>
</evidence>
<evidence type="ECO:0000259" key="3">
    <source>
        <dbReference type="PROSITE" id="PS50127"/>
    </source>
</evidence>
<dbReference type="FunFam" id="3.10.110.10:FF:000133">
    <property type="entry name" value="Putative ubiquitin-conjugating enzyme E2 38"/>
    <property type="match status" value="1"/>
</dbReference>
<dbReference type="Proteomes" id="UP000087171">
    <property type="component" value="Chromosome Ca6"/>
</dbReference>
<dbReference type="AlphaFoldDB" id="A0A1S3E9C1"/>
<organism evidence="4 5">
    <name type="scientific">Cicer arietinum</name>
    <name type="common">Chickpea</name>
    <name type="synonym">Garbanzo</name>
    <dbReference type="NCBI Taxonomy" id="3827"/>
    <lineage>
        <taxon>Eukaryota</taxon>
        <taxon>Viridiplantae</taxon>
        <taxon>Streptophyta</taxon>
        <taxon>Embryophyta</taxon>
        <taxon>Tracheophyta</taxon>
        <taxon>Spermatophyta</taxon>
        <taxon>Magnoliopsida</taxon>
        <taxon>eudicotyledons</taxon>
        <taxon>Gunneridae</taxon>
        <taxon>Pentapetalae</taxon>
        <taxon>rosids</taxon>
        <taxon>fabids</taxon>
        <taxon>Fabales</taxon>
        <taxon>Fabaceae</taxon>
        <taxon>Papilionoideae</taxon>
        <taxon>50 kb inversion clade</taxon>
        <taxon>NPAAA clade</taxon>
        <taxon>Hologalegina</taxon>
        <taxon>IRL clade</taxon>
        <taxon>Cicereae</taxon>
        <taxon>Cicer</taxon>
    </lineage>
</organism>